<dbReference type="GeneID" id="99246379"/>
<feature type="transmembrane region" description="Helical" evidence="1">
    <location>
        <begin position="38"/>
        <end position="56"/>
    </location>
</feature>
<proteinExistence type="predicted"/>
<sequence length="87" mass="9470">MRAAWALSVKWVVGAGRRGGIVYPLVYGYVANVHMGDAVVALVCFVPLVLFYVWAVRYEADPREHGLCSARRWLGGDATTSAGGDDR</sequence>
<name>A0A6B9F485_9EURY</name>
<organism evidence="2 3">
    <name type="scientific">Haloplanus rallus</name>
    <dbReference type="NCBI Taxonomy" id="1816183"/>
    <lineage>
        <taxon>Archaea</taxon>
        <taxon>Methanobacteriati</taxon>
        <taxon>Methanobacteriota</taxon>
        <taxon>Stenosarchaea group</taxon>
        <taxon>Halobacteria</taxon>
        <taxon>Halobacteriales</taxon>
        <taxon>Haloferacaceae</taxon>
        <taxon>Haloplanus</taxon>
    </lineage>
</organism>
<dbReference type="KEGG" id="hra:EI982_10150"/>
<reference evidence="2 3" key="1">
    <citation type="submission" date="2018-12" db="EMBL/GenBank/DDBJ databases">
        <title>Complete genome sequence of Haloplanus rallus MBLA0036.</title>
        <authorList>
            <person name="Nam Y.-d."/>
            <person name="Kang J."/>
            <person name="Chung W.-H."/>
            <person name="Park Y.S."/>
        </authorList>
    </citation>
    <scope>NUCLEOTIDE SEQUENCE [LARGE SCALE GENOMIC DNA]</scope>
    <source>
        <strain evidence="2 3">MBLA0036</strain>
    </source>
</reference>
<keyword evidence="1" id="KW-0472">Membrane</keyword>
<protein>
    <submittedName>
        <fullName evidence="2">Uncharacterized protein</fullName>
    </submittedName>
</protein>
<dbReference type="OrthoDB" id="341844at2157"/>
<keyword evidence="3" id="KW-1185">Reference proteome</keyword>
<keyword evidence="1" id="KW-1133">Transmembrane helix</keyword>
<dbReference type="EMBL" id="CP034345">
    <property type="protein sequence ID" value="QGX95128.1"/>
    <property type="molecule type" value="Genomic_DNA"/>
</dbReference>
<dbReference type="RefSeq" id="WP_157689584.1">
    <property type="nucleotide sequence ID" value="NZ_CP034345.1"/>
</dbReference>
<evidence type="ECO:0000313" key="3">
    <source>
        <dbReference type="Proteomes" id="UP000428325"/>
    </source>
</evidence>
<accession>A0A6B9F485</accession>
<dbReference type="Proteomes" id="UP000428325">
    <property type="component" value="Chromosome"/>
</dbReference>
<evidence type="ECO:0000256" key="1">
    <source>
        <dbReference type="SAM" id="Phobius"/>
    </source>
</evidence>
<evidence type="ECO:0000313" key="2">
    <source>
        <dbReference type="EMBL" id="QGX95128.1"/>
    </source>
</evidence>
<gene>
    <name evidence="2" type="ORF">EI982_10150</name>
</gene>
<dbReference type="AlphaFoldDB" id="A0A6B9F485"/>
<keyword evidence="1" id="KW-0812">Transmembrane</keyword>